<organism evidence="2">
    <name type="scientific">Culicoides sonorensis</name>
    <name type="common">Biting midge</name>
    <dbReference type="NCBI Taxonomy" id="179676"/>
    <lineage>
        <taxon>Eukaryota</taxon>
        <taxon>Metazoa</taxon>
        <taxon>Ecdysozoa</taxon>
        <taxon>Arthropoda</taxon>
        <taxon>Hexapoda</taxon>
        <taxon>Insecta</taxon>
        <taxon>Pterygota</taxon>
        <taxon>Neoptera</taxon>
        <taxon>Endopterygota</taxon>
        <taxon>Diptera</taxon>
        <taxon>Nematocera</taxon>
        <taxon>Chironomoidea</taxon>
        <taxon>Ceratopogonidae</taxon>
        <taxon>Ceratopogoninae</taxon>
        <taxon>Culicoides</taxon>
        <taxon>Monoculicoides</taxon>
    </lineage>
</organism>
<feature type="compositionally biased region" description="Low complexity" evidence="1">
    <location>
        <begin position="1061"/>
        <end position="1073"/>
    </location>
</feature>
<evidence type="ECO:0000313" key="2">
    <source>
        <dbReference type="EMBL" id="SSX00007.1"/>
    </source>
</evidence>
<feature type="compositionally biased region" description="Polar residues" evidence="1">
    <location>
        <begin position="1721"/>
        <end position="1733"/>
    </location>
</feature>
<feature type="compositionally biased region" description="Low complexity" evidence="1">
    <location>
        <begin position="160"/>
        <end position="188"/>
    </location>
</feature>
<dbReference type="PANTHER" id="PTHR23353:SF23">
    <property type="entry name" value="PROTEIN HAIRLESS"/>
    <property type="match status" value="1"/>
</dbReference>
<feature type="compositionally biased region" description="Polar residues" evidence="1">
    <location>
        <begin position="107"/>
        <end position="122"/>
    </location>
</feature>
<feature type="compositionally biased region" description="Low complexity" evidence="1">
    <location>
        <begin position="1343"/>
        <end position="1352"/>
    </location>
</feature>
<dbReference type="PANTHER" id="PTHR23353">
    <property type="entry name" value="RAB-GAP/TBC-RELATED"/>
    <property type="match status" value="1"/>
</dbReference>
<feature type="region of interest" description="Disordered" evidence="1">
    <location>
        <begin position="1125"/>
        <end position="1471"/>
    </location>
</feature>
<protein>
    <submittedName>
        <fullName evidence="2">CSON001215 protein</fullName>
    </submittedName>
</protein>
<feature type="region of interest" description="Disordered" evidence="1">
    <location>
        <begin position="484"/>
        <end position="557"/>
    </location>
</feature>
<gene>
    <name evidence="2" type="primary">CSON001215</name>
</gene>
<feature type="compositionally biased region" description="Polar residues" evidence="1">
    <location>
        <begin position="1280"/>
        <end position="1305"/>
    </location>
</feature>
<feature type="compositionally biased region" description="Low complexity" evidence="1">
    <location>
        <begin position="318"/>
        <end position="340"/>
    </location>
</feature>
<feature type="compositionally biased region" description="Polar residues" evidence="1">
    <location>
        <begin position="440"/>
        <end position="453"/>
    </location>
</feature>
<feature type="compositionally biased region" description="Low complexity" evidence="1">
    <location>
        <begin position="136"/>
        <end position="147"/>
    </location>
</feature>
<feature type="compositionally biased region" description="Low complexity" evidence="1">
    <location>
        <begin position="507"/>
        <end position="520"/>
    </location>
</feature>
<feature type="compositionally biased region" description="Polar residues" evidence="1">
    <location>
        <begin position="1240"/>
        <end position="1255"/>
    </location>
</feature>
<dbReference type="OMA" id="NDEECEF"/>
<feature type="region of interest" description="Disordered" evidence="1">
    <location>
        <begin position="662"/>
        <end position="683"/>
    </location>
</feature>
<reference evidence="3" key="2">
    <citation type="submission" date="2018-07" db="EMBL/GenBank/DDBJ databases">
        <authorList>
            <person name="Quirk P.G."/>
            <person name="Krulwich T.A."/>
        </authorList>
    </citation>
    <scope>NUCLEOTIDE SEQUENCE</scope>
</reference>
<feature type="compositionally biased region" description="Low complexity" evidence="1">
    <location>
        <begin position="1428"/>
        <end position="1440"/>
    </location>
</feature>
<sequence>MIIVKYISRKLPDIETIIQTVRQAWNTPNSRSLLQSRDEAEFTTSFWDVSSSTHYNVYQMGVGTTNGTSNMVAAGPGLLKRRYSVPEIIMRKHSLAQQKSYEESVTLPTAPTSVGSSGIKNKFTSDYRNENGGNGSNMNMGSDSNLSRSYAPSSYAALGNNNNINNNHNNTGHNNPYNNNNNNNNNNTVHHHSSGINKSTSNGHIVTGSGCIGSVYERNVEYSMRKELLRRLWSKDMKIVGRPSSLSPPSRRTTPRRLCFNSSTLTENPHQCEECQKLGVDRNSENIINNNNVIDSTPKRLKLSAGRSLDSSVIINHNNVNKNKSSPLSDSSSRPTTDSSQPIQSTTTASSAVQRADESISDFSDNTYINSNNQNNNNRKDEQLRKSVLIYMTSLENSLLVEENARDLLRVEIDTTTTGDTSTHIESDFADKTHFEESADSGNGDATQNLDNFSSGSISGGEETELKEAVENIKNNNLLLADTENNRNISDDNKNGNNEINNDEYESNLLNDNLNGNNSSVPENENDIKSRETSRQTSVSNKSQEENRFENFTATTNDSENNLLELIEKSNELALVEDVAPVTNDKNGNRWRRRSPSPPLQFNEIVRADTIFPDRQYLHQRPTALHITSQSSTGHIQDVIVRDGTMSYFPSYSLVESRGDVSSYTSHTSDQEPEPISHVNSGSAYPELDYPYQVVVTRLSAIPRTMSMEVQPSSTSAEEELDDINYDSCDDDSISLVDSLDDPLSPRPNRKIRPKKSAEAFFIPISDPTHRIDDNLLVSDAMPDSLKERLDSRQIRRELKKESDMKKKRWKVQEHYSFERIERKPVKVSERGSRKENIPLQKKSKVKPFRENSSSIIVNASRKVSSVTKPQKKNGLRKEIGMLESYKIDARGNMQFQAAKSVQEPMPSRRAFKALPLDEPFVREPVLTSQKKIKQKPEREHVVRTVPAKIDRIDERRKQIIKDVQQMTLYQQADLTPDIEGGPRRMYQKTEIQEGDKRIEILEIVECVDTTPESSPAWSRGNPKTPRSSGLLSKTLLQQHSAKTPKVSKIIVESNNDRNQKSSGQKLISKSSSNINLKTPKSSGTQRLSRSNSRESSPNTSLKVNPNKDRAIADLLIDAMNSDEDPNVEFVQSPKDHLKSGGKRSVPRKVVTNGGSSRRSANSGKYLHQFEVIPEEKSGLSFDSSNEDALSSRAASQVKEPAVKKISEEEEENMNKIESENENRNNNENSSETSHDNNEQSMGSTSIEENSVQNQDSHENTNQESSIKELERKSSKDSNDSATEGSVKSTFSSRTSVISRNIEQPSSEKIENSPVKQESKPELRPEPKQESNSTRKSPAIMNKSSSKSPAPSRKTILTKNTKETRSNDSLVGKNNIKNKSEPKSQSQLQSKPQKIEVITNNKPTSRSPSQISTKMTPSSLDIINGNVSSSPSTKSESIKSQNIKSPVKNESEKSISSQNSSERARAAVKSDVATSKGWGNFTKPYHGSPVESANEAWSVTVQGNYAAELAPNVDLKLSFPGSKISPQKTLVQNLNSNWAKRSSSNPANKWAPIPGGVPPIIDSIAMNGNFKAPPALPAAAGFNPKKNLTREGGSSVSKWIRAPMQNLPGILAPEDQNLGNRERKGSKSMTSSMLNGLKGSIGAAGSRAMSFQSINRMQGGERFFDQTTDPSRSTTTHRRMSLGSEAPSDMTLSVSGARIAPEIKPKVPTMSEKDLTRKKGSSFTRNTQMRYQY</sequence>
<feature type="compositionally biased region" description="Polar residues" evidence="1">
    <location>
        <begin position="1074"/>
        <end position="1104"/>
    </location>
</feature>
<dbReference type="EMBL" id="UFQT01000118">
    <property type="protein sequence ID" value="SSX20387.1"/>
    <property type="molecule type" value="Genomic_DNA"/>
</dbReference>
<dbReference type="InterPro" id="IPR053019">
    <property type="entry name" value="GATA_zinc_finger"/>
</dbReference>
<feature type="compositionally biased region" description="Low complexity" evidence="1">
    <location>
        <begin position="1153"/>
        <end position="1164"/>
    </location>
</feature>
<evidence type="ECO:0000256" key="1">
    <source>
        <dbReference type="SAM" id="MobiDB-lite"/>
    </source>
</evidence>
<feature type="compositionally biased region" description="Low complexity" evidence="1">
    <location>
        <begin position="366"/>
        <end position="377"/>
    </location>
</feature>
<dbReference type="VEuPathDB" id="VectorBase:CSON001215"/>
<feature type="compositionally biased region" description="Basic and acidic residues" evidence="1">
    <location>
        <begin position="1306"/>
        <end position="1329"/>
    </location>
</feature>
<feature type="compositionally biased region" description="Polar residues" evidence="1">
    <location>
        <begin position="1181"/>
        <end position="1195"/>
    </location>
</feature>
<name>A0A336K6D7_CULSO</name>
<evidence type="ECO:0000313" key="3">
    <source>
        <dbReference type="EMBL" id="SSX20387.1"/>
    </source>
</evidence>
<feature type="compositionally biased region" description="Low complexity" evidence="1">
    <location>
        <begin position="1383"/>
        <end position="1392"/>
    </location>
</feature>
<feature type="region of interest" description="Disordered" evidence="1">
    <location>
        <begin position="435"/>
        <end position="462"/>
    </location>
</feature>
<feature type="compositionally biased region" description="Basic and acidic residues" evidence="1">
    <location>
        <begin position="1201"/>
        <end position="1225"/>
    </location>
</feature>
<feature type="region of interest" description="Disordered" evidence="1">
    <location>
        <begin position="318"/>
        <end position="356"/>
    </location>
</feature>
<proteinExistence type="predicted"/>
<feature type="region of interest" description="Disordered" evidence="1">
    <location>
        <begin position="1710"/>
        <end position="1733"/>
    </location>
</feature>
<feature type="region of interest" description="Disordered" evidence="1">
    <location>
        <begin position="361"/>
        <end position="380"/>
    </location>
</feature>
<feature type="compositionally biased region" description="Polar residues" evidence="1">
    <location>
        <begin position="1665"/>
        <end position="1674"/>
    </location>
</feature>
<feature type="compositionally biased region" description="Polar residues" evidence="1">
    <location>
        <begin position="1398"/>
        <end position="1427"/>
    </location>
</feature>
<reference evidence="2" key="1">
    <citation type="submission" date="2018-04" db="EMBL/GenBank/DDBJ databases">
        <authorList>
            <person name="Go L.Y."/>
            <person name="Mitchell J.A."/>
        </authorList>
    </citation>
    <scope>NUCLEOTIDE SEQUENCE</scope>
    <source>
        <tissue evidence="2">Whole organism</tissue>
    </source>
</reference>
<feature type="region of interest" description="Disordered" evidence="1">
    <location>
        <begin position="1037"/>
        <end position="1108"/>
    </location>
</feature>
<feature type="region of interest" description="Disordered" evidence="1">
    <location>
        <begin position="1662"/>
        <end position="1689"/>
    </location>
</feature>
<feature type="region of interest" description="Disordered" evidence="1">
    <location>
        <begin position="107"/>
        <end position="202"/>
    </location>
</feature>
<dbReference type="EMBL" id="UFQS01000118">
    <property type="protein sequence ID" value="SSX00007.1"/>
    <property type="molecule type" value="Genomic_DNA"/>
</dbReference>
<feature type="region of interest" description="Disordered" evidence="1">
    <location>
        <begin position="1610"/>
        <end position="1632"/>
    </location>
</feature>
<feature type="compositionally biased region" description="Polar residues" evidence="1">
    <location>
        <begin position="341"/>
        <end position="353"/>
    </location>
</feature>
<accession>A0A336K6D7</accession>
<feature type="compositionally biased region" description="Basic and acidic residues" evidence="1">
    <location>
        <begin position="1256"/>
        <end position="1279"/>
    </location>
</feature>